<feature type="transmembrane region" description="Helical" evidence="6">
    <location>
        <begin position="86"/>
        <end position="110"/>
    </location>
</feature>
<feature type="transmembrane region" description="Helical" evidence="6">
    <location>
        <begin position="42"/>
        <end position="65"/>
    </location>
</feature>
<dbReference type="PANTHER" id="PTHR42770">
    <property type="entry name" value="AMINO ACID TRANSPORTER-RELATED"/>
    <property type="match status" value="1"/>
</dbReference>
<feature type="transmembrane region" description="Helical" evidence="6">
    <location>
        <begin position="407"/>
        <end position="426"/>
    </location>
</feature>
<accession>A0A2T2WII2</accession>
<evidence type="ECO:0000256" key="5">
    <source>
        <dbReference type="ARBA" id="ARBA00023136"/>
    </source>
</evidence>
<dbReference type="PIRSF" id="PIRSF006060">
    <property type="entry name" value="AA_transporter"/>
    <property type="match status" value="1"/>
</dbReference>
<evidence type="ECO:0000256" key="6">
    <source>
        <dbReference type="SAM" id="Phobius"/>
    </source>
</evidence>
<keyword evidence="3 6" id="KW-0812">Transmembrane</keyword>
<evidence type="ECO:0000256" key="4">
    <source>
        <dbReference type="ARBA" id="ARBA00022989"/>
    </source>
</evidence>
<name>A0A2T2WII2_9FIRM</name>
<evidence type="ECO:0000256" key="2">
    <source>
        <dbReference type="ARBA" id="ARBA00022475"/>
    </source>
</evidence>
<dbReference type="EMBL" id="PXYV01000023">
    <property type="protein sequence ID" value="PSR22035.1"/>
    <property type="molecule type" value="Genomic_DNA"/>
</dbReference>
<reference evidence="7 8" key="1">
    <citation type="journal article" date="2014" name="BMC Genomics">
        <title>Comparison of environmental and isolate Sulfobacillus genomes reveals diverse carbon, sulfur, nitrogen, and hydrogen metabolisms.</title>
        <authorList>
            <person name="Justice N.B."/>
            <person name="Norman A."/>
            <person name="Brown C.T."/>
            <person name="Singh A."/>
            <person name="Thomas B.C."/>
            <person name="Banfield J.F."/>
        </authorList>
    </citation>
    <scope>NUCLEOTIDE SEQUENCE [LARGE SCALE GENOMIC DNA]</scope>
    <source>
        <strain evidence="7">AMDSBA3</strain>
    </source>
</reference>
<dbReference type="Pfam" id="PF13520">
    <property type="entry name" value="AA_permease_2"/>
    <property type="match status" value="1"/>
</dbReference>
<organism evidence="7 8">
    <name type="scientific">Sulfobacillus acidophilus</name>
    <dbReference type="NCBI Taxonomy" id="53633"/>
    <lineage>
        <taxon>Bacteria</taxon>
        <taxon>Bacillati</taxon>
        <taxon>Bacillota</taxon>
        <taxon>Clostridia</taxon>
        <taxon>Eubacteriales</taxon>
        <taxon>Clostridiales Family XVII. Incertae Sedis</taxon>
        <taxon>Sulfobacillus</taxon>
    </lineage>
</organism>
<evidence type="ECO:0000313" key="7">
    <source>
        <dbReference type="EMBL" id="PSR22035.1"/>
    </source>
</evidence>
<keyword evidence="2" id="KW-1003">Cell membrane</keyword>
<dbReference type="AlphaFoldDB" id="A0A2T2WII2"/>
<feature type="transmembrane region" description="Helical" evidence="6">
    <location>
        <begin position="382"/>
        <end position="401"/>
    </location>
</feature>
<feature type="transmembrane region" description="Helical" evidence="6">
    <location>
        <begin position="152"/>
        <end position="174"/>
    </location>
</feature>
<feature type="transmembrane region" description="Helical" evidence="6">
    <location>
        <begin position="180"/>
        <end position="202"/>
    </location>
</feature>
<dbReference type="Gene3D" id="1.20.1740.10">
    <property type="entry name" value="Amino acid/polyamine transporter I"/>
    <property type="match status" value="1"/>
</dbReference>
<feature type="transmembrane region" description="Helical" evidence="6">
    <location>
        <begin position="271"/>
        <end position="298"/>
    </location>
</feature>
<dbReference type="InterPro" id="IPR002293">
    <property type="entry name" value="AA/rel_permease1"/>
</dbReference>
<keyword evidence="4 6" id="KW-1133">Transmembrane helix</keyword>
<proteinExistence type="predicted"/>
<dbReference type="GO" id="GO:0022857">
    <property type="term" value="F:transmembrane transporter activity"/>
    <property type="evidence" value="ECO:0007669"/>
    <property type="project" value="InterPro"/>
</dbReference>
<feature type="transmembrane region" description="Helical" evidence="6">
    <location>
        <begin position="319"/>
        <end position="341"/>
    </location>
</feature>
<feature type="transmembrane region" description="Helical" evidence="6">
    <location>
        <begin position="116"/>
        <end position="140"/>
    </location>
</feature>
<feature type="transmembrane region" description="Helical" evidence="6">
    <location>
        <begin position="347"/>
        <end position="370"/>
    </location>
</feature>
<dbReference type="Proteomes" id="UP000241848">
    <property type="component" value="Unassembled WGS sequence"/>
</dbReference>
<comment type="caution">
    <text evidence="7">The sequence shown here is derived from an EMBL/GenBank/DDBJ whole genome shotgun (WGS) entry which is preliminary data.</text>
</comment>
<dbReference type="InterPro" id="IPR050367">
    <property type="entry name" value="APC_superfamily"/>
</dbReference>
<evidence type="ECO:0000313" key="8">
    <source>
        <dbReference type="Proteomes" id="UP000241848"/>
    </source>
</evidence>
<protein>
    <recommendedName>
        <fullName evidence="9">Amino acid permease</fullName>
    </recommendedName>
</protein>
<feature type="transmembrane region" description="Helical" evidence="6">
    <location>
        <begin position="12"/>
        <end position="36"/>
    </location>
</feature>
<dbReference type="GO" id="GO:0005886">
    <property type="term" value="C:plasma membrane"/>
    <property type="evidence" value="ECO:0007669"/>
    <property type="project" value="UniProtKB-SubCell"/>
</dbReference>
<evidence type="ECO:0000256" key="3">
    <source>
        <dbReference type="ARBA" id="ARBA00022692"/>
    </source>
</evidence>
<evidence type="ECO:0008006" key="9">
    <source>
        <dbReference type="Google" id="ProtNLM"/>
    </source>
</evidence>
<evidence type="ECO:0000256" key="1">
    <source>
        <dbReference type="ARBA" id="ARBA00004651"/>
    </source>
</evidence>
<sequence>MKPRVSHPFSPIIGTGRLVALTFAVIAPASSVFLTYGTAFQAAGPGIVLGFAAASLVNLAVMLCYAELGSRYPQAGGDYGLAAGSLGHWGASLYTVLLGVKGIAIPALLALTTADYLHQLLAVVPMEATASLVFLLFIVLGSRNIRTSSAVVVVMVAIEFFVFALFLVLALTHLRHPWGILWHPGVAPSTWLGAVAPALYGLNGPQACLYYSEEAKTSKRHIGRTILGAALATISVEMAAVVVATLALPHLRTSAHSLPLATIVATSLGPWGRLCIVGAITVALFDTGLATTMSYARIFYAIARDGRWPPPLNRWMNYISARGVPIGALLALAACNLVTLACSQVHTLVTLGGTLLIVIYAGIVAGTVLTHFKSVAPYAMPLWPWPPVIAALGIALTAASLDGYHLVLTGLVVLLGLSWACIAPHAPTSRQI</sequence>
<gene>
    <name evidence="7" type="ORF">C7B45_08525</name>
</gene>
<dbReference type="PANTHER" id="PTHR42770:SF7">
    <property type="entry name" value="MEMBRANE PROTEIN"/>
    <property type="match status" value="1"/>
</dbReference>
<keyword evidence="5 6" id="KW-0472">Membrane</keyword>
<comment type="subcellular location">
    <subcellularLocation>
        <location evidence="1">Cell membrane</location>
        <topology evidence="1">Multi-pass membrane protein</topology>
    </subcellularLocation>
</comment>
<feature type="transmembrane region" description="Helical" evidence="6">
    <location>
        <begin position="226"/>
        <end position="251"/>
    </location>
</feature>